<dbReference type="GO" id="GO:0005524">
    <property type="term" value="F:ATP binding"/>
    <property type="evidence" value="ECO:0007669"/>
    <property type="project" value="UniProtKB-KW"/>
</dbReference>
<keyword evidence="1" id="KW-0813">Transport</keyword>
<dbReference type="GO" id="GO:0016887">
    <property type="term" value="F:ATP hydrolysis activity"/>
    <property type="evidence" value="ECO:0007669"/>
    <property type="project" value="InterPro"/>
</dbReference>
<gene>
    <name evidence="5" type="ORF">IAA98_02600</name>
</gene>
<keyword evidence="2" id="KW-0547">Nucleotide-binding</keyword>
<dbReference type="InterPro" id="IPR017911">
    <property type="entry name" value="MacB-like_ATP-bd"/>
</dbReference>
<evidence type="ECO:0000256" key="2">
    <source>
        <dbReference type="ARBA" id="ARBA00022741"/>
    </source>
</evidence>
<feature type="domain" description="ABC transporter" evidence="4">
    <location>
        <begin position="2"/>
        <end position="242"/>
    </location>
</feature>
<accession>A0A9D1GXS5</accession>
<comment type="caution">
    <text evidence="5">The sequence shown here is derived from an EMBL/GenBank/DDBJ whole genome shotgun (WGS) entry which is preliminary data.</text>
</comment>
<dbReference type="Pfam" id="PF00005">
    <property type="entry name" value="ABC_tran"/>
    <property type="match status" value="1"/>
</dbReference>
<evidence type="ECO:0000313" key="6">
    <source>
        <dbReference type="Proteomes" id="UP000886842"/>
    </source>
</evidence>
<evidence type="ECO:0000256" key="3">
    <source>
        <dbReference type="ARBA" id="ARBA00022840"/>
    </source>
</evidence>
<dbReference type="AlphaFoldDB" id="A0A9D1GXS5"/>
<sequence length="250" mass="26901">MVQCRGLVKDHHVGGPATRVLDGIDLTVDEGEFLAVMGASGSGKSTLLHAISGMDRPTGGTVVLDGQDLTTLDDAAMSHLRLTTMGFVFQQAHFLDNLSIRDNILLPVLKATPRAAVTGAVARVDRLMEQMGISALAGHGTTEVSGGQLQRASICRALAPEPRIVFADEPTGALNSTMTDEVMDELTRIHRDGTTLAMVTHDPRCAARADRVVYLRDGSLVDTCHLGRWDSEVARGREDHLLRWLTGHGF</sequence>
<evidence type="ECO:0000256" key="1">
    <source>
        <dbReference type="ARBA" id="ARBA00022448"/>
    </source>
</evidence>
<dbReference type="SUPFAM" id="SSF52540">
    <property type="entry name" value="P-loop containing nucleoside triphosphate hydrolases"/>
    <property type="match status" value="1"/>
</dbReference>
<dbReference type="InterPro" id="IPR003593">
    <property type="entry name" value="AAA+_ATPase"/>
</dbReference>
<organism evidence="5 6">
    <name type="scientific">Candidatus Avipropionibacterium avicola</name>
    <dbReference type="NCBI Taxonomy" id="2840701"/>
    <lineage>
        <taxon>Bacteria</taxon>
        <taxon>Bacillati</taxon>
        <taxon>Actinomycetota</taxon>
        <taxon>Actinomycetes</taxon>
        <taxon>Propionibacteriales</taxon>
        <taxon>Propionibacteriaceae</taxon>
        <taxon>Propionibacteriaceae incertae sedis</taxon>
        <taxon>Candidatus Avipropionibacterium</taxon>
    </lineage>
</organism>
<dbReference type="Gene3D" id="3.40.50.300">
    <property type="entry name" value="P-loop containing nucleotide triphosphate hydrolases"/>
    <property type="match status" value="1"/>
</dbReference>
<name>A0A9D1GXS5_9ACTN</name>
<protein>
    <submittedName>
        <fullName evidence="5">ABC transporter ATP-binding protein</fullName>
    </submittedName>
</protein>
<dbReference type="EMBL" id="DVLP01000074">
    <property type="protein sequence ID" value="HIT74455.1"/>
    <property type="molecule type" value="Genomic_DNA"/>
</dbReference>
<dbReference type="GO" id="GO:0005886">
    <property type="term" value="C:plasma membrane"/>
    <property type="evidence" value="ECO:0007669"/>
    <property type="project" value="TreeGrafter"/>
</dbReference>
<proteinExistence type="predicted"/>
<reference evidence="5" key="2">
    <citation type="journal article" date="2021" name="PeerJ">
        <title>Extensive microbial diversity within the chicken gut microbiome revealed by metagenomics and culture.</title>
        <authorList>
            <person name="Gilroy R."/>
            <person name="Ravi A."/>
            <person name="Getino M."/>
            <person name="Pursley I."/>
            <person name="Horton D.L."/>
            <person name="Alikhan N.F."/>
            <person name="Baker D."/>
            <person name="Gharbi K."/>
            <person name="Hall N."/>
            <person name="Watson M."/>
            <person name="Adriaenssens E.M."/>
            <person name="Foster-Nyarko E."/>
            <person name="Jarju S."/>
            <person name="Secka A."/>
            <person name="Antonio M."/>
            <person name="Oren A."/>
            <person name="Chaudhuri R.R."/>
            <person name="La Ragione R."/>
            <person name="Hildebrand F."/>
            <person name="Pallen M.J."/>
        </authorList>
    </citation>
    <scope>NUCLEOTIDE SEQUENCE</scope>
    <source>
        <strain evidence="5">ChiGjej1B1-24693</strain>
    </source>
</reference>
<dbReference type="PANTHER" id="PTHR24220:SF685">
    <property type="entry name" value="ABC TRANSPORTER RELATED"/>
    <property type="match status" value="1"/>
</dbReference>
<dbReference type="SMART" id="SM00382">
    <property type="entry name" value="AAA"/>
    <property type="match status" value="1"/>
</dbReference>
<dbReference type="PROSITE" id="PS50893">
    <property type="entry name" value="ABC_TRANSPORTER_2"/>
    <property type="match status" value="1"/>
</dbReference>
<dbReference type="InterPro" id="IPR003439">
    <property type="entry name" value="ABC_transporter-like_ATP-bd"/>
</dbReference>
<evidence type="ECO:0000313" key="5">
    <source>
        <dbReference type="EMBL" id="HIT74455.1"/>
    </source>
</evidence>
<dbReference type="PROSITE" id="PS00211">
    <property type="entry name" value="ABC_TRANSPORTER_1"/>
    <property type="match status" value="1"/>
</dbReference>
<keyword evidence="3 5" id="KW-0067">ATP-binding</keyword>
<dbReference type="Proteomes" id="UP000886842">
    <property type="component" value="Unassembled WGS sequence"/>
</dbReference>
<dbReference type="InterPro" id="IPR027417">
    <property type="entry name" value="P-loop_NTPase"/>
</dbReference>
<dbReference type="CDD" id="cd03255">
    <property type="entry name" value="ABC_MJ0796_LolCDE_FtsE"/>
    <property type="match status" value="1"/>
</dbReference>
<dbReference type="InterPro" id="IPR015854">
    <property type="entry name" value="ABC_transpr_LolD-like"/>
</dbReference>
<dbReference type="PANTHER" id="PTHR24220">
    <property type="entry name" value="IMPORT ATP-BINDING PROTEIN"/>
    <property type="match status" value="1"/>
</dbReference>
<dbReference type="GO" id="GO:0022857">
    <property type="term" value="F:transmembrane transporter activity"/>
    <property type="evidence" value="ECO:0007669"/>
    <property type="project" value="TreeGrafter"/>
</dbReference>
<dbReference type="InterPro" id="IPR017871">
    <property type="entry name" value="ABC_transporter-like_CS"/>
</dbReference>
<evidence type="ECO:0000259" key="4">
    <source>
        <dbReference type="PROSITE" id="PS50893"/>
    </source>
</evidence>
<reference evidence="5" key="1">
    <citation type="submission" date="2020-10" db="EMBL/GenBank/DDBJ databases">
        <authorList>
            <person name="Gilroy R."/>
        </authorList>
    </citation>
    <scope>NUCLEOTIDE SEQUENCE</scope>
    <source>
        <strain evidence="5">ChiGjej1B1-24693</strain>
    </source>
</reference>